<dbReference type="SUPFAM" id="SSF48452">
    <property type="entry name" value="TPR-like"/>
    <property type="match status" value="2"/>
</dbReference>
<gene>
    <name evidence="2" type="ORF">SAMN05216188_12052</name>
</gene>
<dbReference type="Proteomes" id="UP000199352">
    <property type="component" value="Unassembled WGS sequence"/>
</dbReference>
<dbReference type="Gene3D" id="3.40.50.300">
    <property type="entry name" value="P-loop containing nucleotide triphosphate hydrolases"/>
    <property type="match status" value="1"/>
</dbReference>
<dbReference type="SMART" id="SM00028">
    <property type="entry name" value="TPR"/>
    <property type="match status" value="5"/>
</dbReference>
<dbReference type="InterPro" id="IPR027417">
    <property type="entry name" value="P-loop_NTPase"/>
</dbReference>
<dbReference type="PANTHER" id="PTHR47691:SF3">
    <property type="entry name" value="HTH-TYPE TRANSCRIPTIONAL REGULATOR RV0890C-RELATED"/>
    <property type="match status" value="1"/>
</dbReference>
<keyword evidence="3" id="KW-1185">Reference proteome</keyword>
<evidence type="ECO:0000313" key="3">
    <source>
        <dbReference type="Proteomes" id="UP000199352"/>
    </source>
</evidence>
<organism evidence="2 3">
    <name type="scientific">Lentzea xinjiangensis</name>
    <dbReference type="NCBI Taxonomy" id="402600"/>
    <lineage>
        <taxon>Bacteria</taxon>
        <taxon>Bacillati</taxon>
        <taxon>Actinomycetota</taxon>
        <taxon>Actinomycetes</taxon>
        <taxon>Pseudonocardiales</taxon>
        <taxon>Pseudonocardiaceae</taxon>
        <taxon>Lentzea</taxon>
    </lineage>
</organism>
<evidence type="ECO:0000256" key="1">
    <source>
        <dbReference type="SAM" id="MobiDB-lite"/>
    </source>
</evidence>
<feature type="compositionally biased region" description="Polar residues" evidence="1">
    <location>
        <begin position="27"/>
        <end position="36"/>
    </location>
</feature>
<dbReference type="Gene3D" id="1.25.40.10">
    <property type="entry name" value="Tetratricopeptide repeat domain"/>
    <property type="match status" value="2"/>
</dbReference>
<dbReference type="AlphaFoldDB" id="A0A1H9U3E9"/>
<dbReference type="EMBL" id="FOFR01000020">
    <property type="protein sequence ID" value="SES03966.1"/>
    <property type="molecule type" value="Genomic_DNA"/>
</dbReference>
<dbReference type="PANTHER" id="PTHR47691">
    <property type="entry name" value="REGULATOR-RELATED"/>
    <property type="match status" value="1"/>
</dbReference>
<sequence>MINTSTSASGVVDVPDRPAEEDLESPGTHSQVHSNSGEIVQARDVAGGIHFHYGTGGRGNRPLQLPRGVRGFVNRISELAALDELLVDDENLVVYVISGTAGVGKTSLALHWAHRARDQFPDGQLYIDLRGYDPGLPVSPDQALERFLLALGVPAAAVPTETEAKSSLYRSALADRRMLIILDNAANTAQVRPLIPGSGQSLAIVTSRSHLHGLAIRHGAVRRTLGTLSEAEAVALLLTTTREYRSGDNPADVAELARLCAYLPLALRLAAERAATHPAMPLSKLIADLRDESELWNTLSTGDIDEADAVHTVLAWSYRALPEETASVFCLLGLHPGADFSEAAAEALAGGNRRQVRTALDQLAGACLLERTGYARYRFHDLLRAYSVDCAQSRISQDEQLAAVERVCDWYLRTAYHCALTLAHDTTLLFELPDTGSGSSRFSSHDEAARWYTEEKLNLEAAVRAAAGTGQPRTAWRLAAVLERIYATYNHFSDWRSTSRIGLDCARELGLRAEEAAMHDSLGRLCRMTMRLDEAVAHHAAAVATYRELGDLANVVKGLNGLGWVQLFRHRLREARVTFSEALAVAGELDDREWLATVLYSLGYTCAQLGVLDEADAHLTRSLDVFRDLGSRLYESMVLTAISYVARERGDAGMSLTVAVEAVSISREMSNRLWEATALLYLGKAQRAAGQPGSALVSYQAAAVICRQNGDRSREAMAVEGAGLAYGDLGRDEDAVDFHRRAAATHRQLGDRWKLAKNLVNLARELSGPQAEHEARRCAREAFEILSEFDDAKSVALRTWLRENRA</sequence>
<proteinExistence type="predicted"/>
<protein>
    <submittedName>
        <fullName evidence="2">Predicted ATPase</fullName>
    </submittedName>
</protein>
<dbReference type="Pfam" id="PF13424">
    <property type="entry name" value="TPR_12"/>
    <property type="match status" value="1"/>
</dbReference>
<dbReference type="SUPFAM" id="SSF52540">
    <property type="entry name" value="P-loop containing nucleoside triphosphate hydrolases"/>
    <property type="match status" value="1"/>
</dbReference>
<dbReference type="PRINTS" id="PR00364">
    <property type="entry name" value="DISEASERSIST"/>
</dbReference>
<reference evidence="3" key="1">
    <citation type="submission" date="2016-10" db="EMBL/GenBank/DDBJ databases">
        <authorList>
            <person name="Varghese N."/>
            <person name="Submissions S."/>
        </authorList>
    </citation>
    <scope>NUCLEOTIDE SEQUENCE [LARGE SCALE GENOMIC DNA]</scope>
    <source>
        <strain evidence="3">CGMCC 4.3525</strain>
    </source>
</reference>
<name>A0A1H9U3E9_9PSEU</name>
<dbReference type="InterPro" id="IPR019734">
    <property type="entry name" value="TPR_rpt"/>
</dbReference>
<dbReference type="InterPro" id="IPR011990">
    <property type="entry name" value="TPR-like_helical_dom_sf"/>
</dbReference>
<feature type="region of interest" description="Disordered" evidence="1">
    <location>
        <begin position="1"/>
        <end position="36"/>
    </location>
</feature>
<dbReference type="STRING" id="402600.SAMN05216188_12052"/>
<evidence type="ECO:0000313" key="2">
    <source>
        <dbReference type="EMBL" id="SES03966.1"/>
    </source>
</evidence>
<accession>A0A1H9U3E9</accession>